<dbReference type="InterPro" id="IPR036875">
    <property type="entry name" value="Znf_CCHC_sf"/>
</dbReference>
<proteinExistence type="predicted"/>
<dbReference type="PANTHER" id="PTHR35317">
    <property type="entry name" value="OS04G0629600 PROTEIN"/>
    <property type="match status" value="1"/>
</dbReference>
<dbReference type="InterPro" id="IPR025724">
    <property type="entry name" value="GAG-pre-integrase_dom"/>
</dbReference>
<evidence type="ECO:0000313" key="4">
    <source>
        <dbReference type="EMBL" id="PNY15641.1"/>
    </source>
</evidence>
<reference evidence="4 5" key="1">
    <citation type="journal article" date="2014" name="Am. J. Bot.">
        <title>Genome assembly and annotation for red clover (Trifolium pratense; Fabaceae).</title>
        <authorList>
            <person name="Istvanek J."/>
            <person name="Jaros M."/>
            <person name="Krenek A."/>
            <person name="Repkova J."/>
        </authorList>
    </citation>
    <scope>NUCLEOTIDE SEQUENCE [LARGE SCALE GENOMIC DNA]</scope>
    <source>
        <strain evidence="5">cv. Tatra</strain>
        <tissue evidence="4">Young leaves</tissue>
    </source>
</reference>
<dbReference type="SMART" id="SM00343">
    <property type="entry name" value="ZnF_C2HC"/>
    <property type="match status" value="1"/>
</dbReference>
<evidence type="ECO:0000259" key="3">
    <source>
        <dbReference type="PROSITE" id="PS50158"/>
    </source>
</evidence>
<name>A0A2K3PK18_TRIPR</name>
<keyword evidence="1" id="KW-0863">Zinc-finger</keyword>
<dbReference type="GO" id="GO:0003676">
    <property type="term" value="F:nucleic acid binding"/>
    <property type="evidence" value="ECO:0007669"/>
    <property type="project" value="InterPro"/>
</dbReference>
<dbReference type="PROSITE" id="PS50158">
    <property type="entry name" value="ZF_CCHC"/>
    <property type="match status" value="1"/>
</dbReference>
<comment type="caution">
    <text evidence="4">The sequence shown here is derived from an EMBL/GenBank/DDBJ whole genome shotgun (WGS) entry which is preliminary data.</text>
</comment>
<dbReference type="GO" id="GO:0008270">
    <property type="term" value="F:zinc ion binding"/>
    <property type="evidence" value="ECO:0007669"/>
    <property type="project" value="UniProtKB-KW"/>
</dbReference>
<dbReference type="Gene3D" id="4.10.60.10">
    <property type="entry name" value="Zinc finger, CCHC-type"/>
    <property type="match status" value="1"/>
</dbReference>
<accession>A0A2K3PK18</accession>
<feature type="compositionally biased region" description="Basic and acidic residues" evidence="2">
    <location>
        <begin position="200"/>
        <end position="211"/>
    </location>
</feature>
<dbReference type="InterPro" id="IPR054722">
    <property type="entry name" value="PolX-like_BBD"/>
</dbReference>
<dbReference type="EMBL" id="ASHM01007852">
    <property type="protein sequence ID" value="PNY15641.1"/>
    <property type="molecule type" value="Genomic_DNA"/>
</dbReference>
<dbReference type="Gene3D" id="3.40.50.720">
    <property type="entry name" value="NAD(P)-binding Rossmann-like Domain"/>
    <property type="match status" value="1"/>
</dbReference>
<evidence type="ECO:0000256" key="1">
    <source>
        <dbReference type="PROSITE-ProRule" id="PRU00047"/>
    </source>
</evidence>
<keyword evidence="1" id="KW-0479">Metal-binding</keyword>
<feature type="domain" description="CCHC-type" evidence="3">
    <location>
        <begin position="250"/>
        <end position="265"/>
    </location>
</feature>
<dbReference type="Pfam" id="PF22936">
    <property type="entry name" value="Pol_BBD"/>
    <property type="match status" value="1"/>
</dbReference>
<evidence type="ECO:0000313" key="5">
    <source>
        <dbReference type="Proteomes" id="UP000236291"/>
    </source>
</evidence>
<dbReference type="SUPFAM" id="SSF57756">
    <property type="entry name" value="Retrovirus zinc finger-like domains"/>
    <property type="match status" value="1"/>
</dbReference>
<feature type="compositionally biased region" description="Basic residues" evidence="2">
    <location>
        <begin position="226"/>
        <end position="242"/>
    </location>
</feature>
<dbReference type="Proteomes" id="UP000236291">
    <property type="component" value="Unassembled WGS sequence"/>
</dbReference>
<evidence type="ECO:0000256" key="2">
    <source>
        <dbReference type="SAM" id="MobiDB-lite"/>
    </source>
</evidence>
<dbReference type="InterPro" id="IPR001878">
    <property type="entry name" value="Znf_CCHC"/>
</dbReference>
<keyword evidence="1" id="KW-0862">Zinc</keyword>
<dbReference type="STRING" id="57577.A0A2K3PK18"/>
<dbReference type="Pfam" id="PF13976">
    <property type="entry name" value="gag_pre-integrs"/>
    <property type="match status" value="1"/>
</dbReference>
<dbReference type="Pfam" id="PF14223">
    <property type="entry name" value="Retrotran_gag_2"/>
    <property type="match status" value="1"/>
</dbReference>
<gene>
    <name evidence="4" type="ORF">L195_g012342</name>
</gene>
<organism evidence="4 5">
    <name type="scientific">Trifolium pratense</name>
    <name type="common">Red clover</name>
    <dbReference type="NCBI Taxonomy" id="57577"/>
    <lineage>
        <taxon>Eukaryota</taxon>
        <taxon>Viridiplantae</taxon>
        <taxon>Streptophyta</taxon>
        <taxon>Embryophyta</taxon>
        <taxon>Tracheophyta</taxon>
        <taxon>Spermatophyta</taxon>
        <taxon>Magnoliopsida</taxon>
        <taxon>eudicotyledons</taxon>
        <taxon>Gunneridae</taxon>
        <taxon>Pentapetalae</taxon>
        <taxon>rosids</taxon>
        <taxon>fabids</taxon>
        <taxon>Fabales</taxon>
        <taxon>Fabaceae</taxon>
        <taxon>Papilionoideae</taxon>
        <taxon>50 kb inversion clade</taxon>
        <taxon>NPAAA clade</taxon>
        <taxon>Hologalegina</taxon>
        <taxon>IRL clade</taxon>
        <taxon>Trifolieae</taxon>
        <taxon>Trifolium</taxon>
    </lineage>
</organism>
<dbReference type="AlphaFoldDB" id="A0A2K3PK18"/>
<dbReference type="PANTHER" id="PTHR35317:SF34">
    <property type="match status" value="1"/>
</dbReference>
<sequence length="565" mass="64652">MAENSSYLQPSIPRFDGYYEHWAMLMENLLRSKEYWSLIETGVVVAPANPTAEQTRLANESKLCDLKVKNYLFQSIDRSILETILERGTARDIWEAMRRKYQGSTKVKRAQLQALRREFEVLTMGESESVTEYFARTLAIANKMTSHGEQMDQTRVVEKILRSMPSRFNYVVCSIEESNDVTTLSIDELQSSLLVQEARMKSQKEHSEEQALKVSDAGRGTVRGNGRGRGRNTSRGRGRGRQQNKDLVQCFKCHKFGHYQSECPEWDNANFCEIEEEGETLLMAGVNSFDNNSREEMWYLDSGCSNHMTGKKEWMHNFDGSFTESVKLGNDSKMAIMGRGNVKLSIAGKVHVITDVYYIPGLSSNLLSVGQLQQKNLTIVFKHDVCQVIHNEKGLILTTQISSNRMYMIYAPVILPNHMQMSKTDEYYLWHNRYAHLSIKGLKVLHKRQMVKGLPDLKDIEDKCVDCLSGKQHRDSIPKKTVWRASTKLELVHTDICGPIKPESNGGNRCSDEKNPRVKPFIFSNQKLKNLGLELTPVKQCLYETVRSLQEKGHLPIPQMKEDFV</sequence>
<reference evidence="4 5" key="2">
    <citation type="journal article" date="2017" name="Front. Plant Sci.">
        <title>Gene Classification and Mining of Molecular Markers Useful in Red Clover (Trifolium pratense) Breeding.</title>
        <authorList>
            <person name="Istvanek J."/>
            <person name="Dluhosova J."/>
            <person name="Dluhos P."/>
            <person name="Patkova L."/>
            <person name="Nedelnik J."/>
            <person name="Repkova J."/>
        </authorList>
    </citation>
    <scope>NUCLEOTIDE SEQUENCE [LARGE SCALE GENOMIC DNA]</scope>
    <source>
        <strain evidence="5">cv. Tatra</strain>
        <tissue evidence="4">Young leaves</tissue>
    </source>
</reference>
<feature type="region of interest" description="Disordered" evidence="2">
    <location>
        <begin position="200"/>
        <end position="243"/>
    </location>
</feature>
<protein>
    <submittedName>
        <fullName evidence="4">Retrotransposon-related protein</fullName>
    </submittedName>
</protein>